<feature type="compositionally biased region" description="Acidic residues" evidence="7">
    <location>
        <begin position="171"/>
        <end position="188"/>
    </location>
</feature>
<sequence>MDPANILPSLEILDDAVDDLEEALQPLVDSVTDVASKLPLLDKAKFYVLMTYSIESMLFSALRLNEVDAKEHPIFKELSRVRQYFDKIKNIEFPPQPQRPGQSINKEAAIRFIRSDLADNKEITAKLTEMIARERAKAALKTSRLGEKRKLDVATPEGKSNGEDESKDADSVEESEEEEEEVESEVEPQPEKKKSKKEKKDKSERKEKKEKREKGGKGRREKKSKKSSKE</sequence>
<organism evidence="8 9">
    <name type="scientific">Xylaria hypoxylon</name>
    <dbReference type="NCBI Taxonomy" id="37992"/>
    <lineage>
        <taxon>Eukaryota</taxon>
        <taxon>Fungi</taxon>
        <taxon>Dikarya</taxon>
        <taxon>Ascomycota</taxon>
        <taxon>Pezizomycotina</taxon>
        <taxon>Sordariomycetes</taxon>
        <taxon>Xylariomycetidae</taxon>
        <taxon>Xylariales</taxon>
        <taxon>Xylariaceae</taxon>
        <taxon>Xylaria</taxon>
    </lineage>
</organism>
<comment type="subcellular location">
    <subcellularLocation>
        <location evidence="1 6">Nucleus</location>
    </subcellularLocation>
</comment>
<dbReference type="GO" id="GO:0000178">
    <property type="term" value="C:exosome (RNase complex)"/>
    <property type="evidence" value="ECO:0007669"/>
    <property type="project" value="TreeGrafter"/>
</dbReference>
<evidence type="ECO:0000256" key="6">
    <source>
        <dbReference type="RuleBase" id="RU368003"/>
    </source>
</evidence>
<dbReference type="STRING" id="37992.A0A4Z0Z6Q4"/>
<dbReference type="GO" id="GO:0010468">
    <property type="term" value="P:regulation of gene expression"/>
    <property type="evidence" value="ECO:0007669"/>
    <property type="project" value="TreeGrafter"/>
</dbReference>
<keyword evidence="5 6" id="KW-0539">Nucleus</keyword>
<dbReference type="GO" id="GO:0005730">
    <property type="term" value="C:nucleolus"/>
    <property type="evidence" value="ECO:0007669"/>
    <property type="project" value="TreeGrafter"/>
</dbReference>
<dbReference type="Proteomes" id="UP000297716">
    <property type="component" value="Unassembled WGS sequence"/>
</dbReference>
<comment type="caution">
    <text evidence="8">The sequence shown here is derived from an EMBL/GenBank/DDBJ whole genome shotgun (WGS) entry which is preliminary data.</text>
</comment>
<dbReference type="AlphaFoldDB" id="A0A4Z0Z6Q4"/>
<evidence type="ECO:0000256" key="5">
    <source>
        <dbReference type="ARBA" id="ARBA00023242"/>
    </source>
</evidence>
<dbReference type="EMBL" id="SKBN01000008">
    <property type="protein sequence ID" value="TGJ87918.1"/>
    <property type="molecule type" value="Genomic_DNA"/>
</dbReference>
<evidence type="ECO:0000256" key="4">
    <source>
        <dbReference type="ARBA" id="ARBA00022884"/>
    </source>
</evidence>
<evidence type="ECO:0000256" key="2">
    <source>
        <dbReference type="ARBA" id="ARBA00009154"/>
    </source>
</evidence>
<comment type="similarity">
    <text evidence="2 6">Belongs to the C1D family.</text>
</comment>
<proteinExistence type="inferred from homology"/>
<keyword evidence="3 6" id="KW-0698">rRNA processing</keyword>
<gene>
    <name evidence="8" type="ORF">E0Z10_g881</name>
</gene>
<evidence type="ECO:0000256" key="1">
    <source>
        <dbReference type="ARBA" id="ARBA00004123"/>
    </source>
</evidence>
<accession>A0A4Z0Z6Q4</accession>
<dbReference type="GO" id="GO:0003723">
    <property type="term" value="F:RNA binding"/>
    <property type="evidence" value="ECO:0007669"/>
    <property type="project" value="UniProtKB-UniRule"/>
</dbReference>
<evidence type="ECO:0000256" key="7">
    <source>
        <dbReference type="SAM" id="MobiDB-lite"/>
    </source>
</evidence>
<evidence type="ECO:0000256" key="3">
    <source>
        <dbReference type="ARBA" id="ARBA00022552"/>
    </source>
</evidence>
<evidence type="ECO:0000313" key="8">
    <source>
        <dbReference type="EMBL" id="TGJ87918.1"/>
    </source>
</evidence>
<feature type="compositionally biased region" description="Basic residues" evidence="7">
    <location>
        <begin position="219"/>
        <end position="230"/>
    </location>
</feature>
<protein>
    <recommendedName>
        <fullName evidence="6">Exosome complex protein</fullName>
    </recommendedName>
</protein>
<name>A0A4Z0Z6Q4_9PEZI</name>
<feature type="region of interest" description="Disordered" evidence="7">
    <location>
        <begin position="139"/>
        <end position="230"/>
    </location>
</feature>
<keyword evidence="9" id="KW-1185">Reference proteome</keyword>
<dbReference type="PANTHER" id="PTHR15341">
    <property type="entry name" value="SUN-COR STEROID HORMONE RECEPTOR CO-REPRESSOR"/>
    <property type="match status" value="1"/>
</dbReference>
<reference evidence="8 9" key="1">
    <citation type="submission" date="2019-03" db="EMBL/GenBank/DDBJ databases">
        <title>Draft genome sequence of Xylaria hypoxylon DSM 108379, a ubiquitous saprotrophic-parasitic fungi on hardwood.</title>
        <authorList>
            <person name="Buettner E."/>
            <person name="Leonhardt S."/>
            <person name="Gebauer A.M."/>
            <person name="Liers C."/>
            <person name="Hofrichter M."/>
            <person name="Kellner H."/>
        </authorList>
    </citation>
    <scope>NUCLEOTIDE SEQUENCE [LARGE SCALE GENOMIC DNA]</scope>
    <source>
        <strain evidence="8 9">DSM 108379</strain>
    </source>
</reference>
<feature type="compositionally biased region" description="Basic and acidic residues" evidence="7">
    <location>
        <begin position="198"/>
        <end position="218"/>
    </location>
</feature>
<comment type="function">
    <text evidence="6">Required for exosome-dependent processing of pre-rRNA and small nucleolar RNA (snRNA) precursors. Involved in processing of 35S pre-rRNA at the A0, A1 and A2 sites.</text>
</comment>
<dbReference type="InterPro" id="IPR011082">
    <property type="entry name" value="Exosome-assoc_fac/DNA_repair"/>
</dbReference>
<dbReference type="GO" id="GO:0000460">
    <property type="term" value="P:maturation of 5.8S rRNA"/>
    <property type="evidence" value="ECO:0007669"/>
    <property type="project" value="TreeGrafter"/>
</dbReference>
<keyword evidence="4 6" id="KW-0694">RNA-binding</keyword>
<feature type="compositionally biased region" description="Basic and acidic residues" evidence="7">
    <location>
        <begin position="160"/>
        <end position="170"/>
    </location>
</feature>
<dbReference type="OrthoDB" id="1421013at2759"/>
<evidence type="ECO:0000313" key="9">
    <source>
        <dbReference type="Proteomes" id="UP000297716"/>
    </source>
</evidence>
<dbReference type="PANTHER" id="PTHR15341:SF3">
    <property type="entry name" value="NUCLEAR NUCLEIC ACID-BINDING PROTEIN C1D"/>
    <property type="match status" value="1"/>
</dbReference>
<dbReference type="InterPro" id="IPR007146">
    <property type="entry name" value="Sas10/Utp3/C1D"/>
</dbReference>
<dbReference type="GO" id="GO:0003677">
    <property type="term" value="F:DNA binding"/>
    <property type="evidence" value="ECO:0007669"/>
    <property type="project" value="TreeGrafter"/>
</dbReference>
<dbReference type="Pfam" id="PF04000">
    <property type="entry name" value="Sas10_Utp3"/>
    <property type="match status" value="1"/>
</dbReference>